<proteinExistence type="predicted"/>
<dbReference type="PANTHER" id="PTHR24220:SF685">
    <property type="entry name" value="ABC TRANSPORTER RELATED"/>
    <property type="match status" value="1"/>
</dbReference>
<name>A0ABT5ZJL6_9ACTN</name>
<dbReference type="SMART" id="SM00382">
    <property type="entry name" value="AAA"/>
    <property type="match status" value="1"/>
</dbReference>
<reference evidence="5 6" key="1">
    <citation type="submission" date="2023-03" db="EMBL/GenBank/DDBJ databases">
        <title>Draft genome sequence of Streptomyces sp. RB6PN23 isolated from peat swamp forest in Thailand.</title>
        <authorList>
            <person name="Klaysubun C."/>
            <person name="Duangmal K."/>
        </authorList>
    </citation>
    <scope>NUCLEOTIDE SEQUENCE [LARGE SCALE GENOMIC DNA]</scope>
    <source>
        <strain evidence="5 6">RB6PN23</strain>
    </source>
</reference>
<keyword evidence="6" id="KW-1185">Reference proteome</keyword>
<organism evidence="5 6">
    <name type="scientific">Streptomyces silvisoli</name>
    <dbReference type="NCBI Taxonomy" id="3034235"/>
    <lineage>
        <taxon>Bacteria</taxon>
        <taxon>Bacillati</taxon>
        <taxon>Actinomycetota</taxon>
        <taxon>Actinomycetes</taxon>
        <taxon>Kitasatosporales</taxon>
        <taxon>Streptomycetaceae</taxon>
        <taxon>Streptomyces</taxon>
    </lineage>
</organism>
<evidence type="ECO:0000256" key="3">
    <source>
        <dbReference type="ARBA" id="ARBA00022840"/>
    </source>
</evidence>
<dbReference type="CDD" id="cd03255">
    <property type="entry name" value="ABC_MJ0796_LolCDE_FtsE"/>
    <property type="match status" value="1"/>
</dbReference>
<dbReference type="PANTHER" id="PTHR24220">
    <property type="entry name" value="IMPORT ATP-BINDING PROTEIN"/>
    <property type="match status" value="1"/>
</dbReference>
<keyword evidence="2" id="KW-0547">Nucleotide-binding</keyword>
<dbReference type="InterPro" id="IPR003439">
    <property type="entry name" value="ABC_transporter-like_ATP-bd"/>
</dbReference>
<dbReference type="RefSeq" id="WP_276093349.1">
    <property type="nucleotide sequence ID" value="NZ_JARJBC010000005.1"/>
</dbReference>
<dbReference type="Pfam" id="PF00005">
    <property type="entry name" value="ABC_tran"/>
    <property type="match status" value="1"/>
</dbReference>
<keyword evidence="3 5" id="KW-0067">ATP-binding</keyword>
<dbReference type="GO" id="GO:0005524">
    <property type="term" value="F:ATP binding"/>
    <property type="evidence" value="ECO:0007669"/>
    <property type="project" value="UniProtKB-KW"/>
</dbReference>
<protein>
    <submittedName>
        <fullName evidence="5">ABC transporter ATP-binding protein</fullName>
    </submittedName>
</protein>
<evidence type="ECO:0000256" key="1">
    <source>
        <dbReference type="ARBA" id="ARBA00022448"/>
    </source>
</evidence>
<dbReference type="PROSITE" id="PS50893">
    <property type="entry name" value="ABC_TRANSPORTER_2"/>
    <property type="match status" value="1"/>
</dbReference>
<gene>
    <name evidence="5" type="ORF">P3G67_11500</name>
</gene>
<dbReference type="Gene3D" id="3.40.50.300">
    <property type="entry name" value="P-loop containing nucleotide triphosphate hydrolases"/>
    <property type="match status" value="1"/>
</dbReference>
<comment type="caution">
    <text evidence="5">The sequence shown here is derived from an EMBL/GenBank/DDBJ whole genome shotgun (WGS) entry which is preliminary data.</text>
</comment>
<keyword evidence="1" id="KW-0813">Transport</keyword>
<evidence type="ECO:0000313" key="5">
    <source>
        <dbReference type="EMBL" id="MDF3289851.1"/>
    </source>
</evidence>
<evidence type="ECO:0000259" key="4">
    <source>
        <dbReference type="PROSITE" id="PS50893"/>
    </source>
</evidence>
<dbReference type="InterPro" id="IPR027417">
    <property type="entry name" value="P-loop_NTPase"/>
</dbReference>
<evidence type="ECO:0000313" key="6">
    <source>
        <dbReference type="Proteomes" id="UP001216579"/>
    </source>
</evidence>
<accession>A0ABT5ZJL6</accession>
<feature type="domain" description="ABC transporter" evidence="4">
    <location>
        <begin position="19"/>
        <end position="256"/>
    </location>
</feature>
<dbReference type="InterPro" id="IPR015854">
    <property type="entry name" value="ABC_transpr_LolD-like"/>
</dbReference>
<sequence>MSQMFPTPAPGSPVTEPAARATGLTKVYGKGETRVTALDSVFVEFARGRFTAVMGPSGSGKSTLMHCMAGLDRVTSGSARIGGTELASLSDKQLTTLRRDKVGFVFQGFNLLPTLTALENITLPLRLAGRKPDPAWLETVVTTVGLAGRLAHRPTELSGGQQQRVAAARALVSRPEIVFADEPTGNLDSRSGAEILGFLGDSVRELGQTVVMVTHDPVAAAHADRVVFLADGQLVDELHEPTADAVLDRMLRFEAQSRTR</sequence>
<dbReference type="SUPFAM" id="SSF52540">
    <property type="entry name" value="P-loop containing nucleoside triphosphate hydrolases"/>
    <property type="match status" value="1"/>
</dbReference>
<dbReference type="EMBL" id="JARJBC010000005">
    <property type="protein sequence ID" value="MDF3289851.1"/>
    <property type="molecule type" value="Genomic_DNA"/>
</dbReference>
<evidence type="ECO:0000256" key="2">
    <source>
        <dbReference type="ARBA" id="ARBA00022741"/>
    </source>
</evidence>
<dbReference type="InterPro" id="IPR003593">
    <property type="entry name" value="AAA+_ATPase"/>
</dbReference>
<dbReference type="InterPro" id="IPR017911">
    <property type="entry name" value="MacB-like_ATP-bd"/>
</dbReference>
<dbReference type="Proteomes" id="UP001216579">
    <property type="component" value="Unassembled WGS sequence"/>
</dbReference>